<evidence type="ECO:0000256" key="7">
    <source>
        <dbReference type="ARBA" id="ARBA00022946"/>
    </source>
</evidence>
<evidence type="ECO:0000256" key="3">
    <source>
        <dbReference type="ARBA" id="ARBA00010793"/>
    </source>
</evidence>
<dbReference type="UniPathway" id="UPA00143"/>
<evidence type="ECO:0000256" key="5">
    <source>
        <dbReference type="ARBA" id="ARBA00022640"/>
    </source>
</evidence>
<evidence type="ECO:0000256" key="12">
    <source>
        <dbReference type="SAM" id="MobiDB-lite"/>
    </source>
</evidence>
<gene>
    <name evidence="15" type="ORF">Acr_28g0010650</name>
</gene>
<evidence type="ECO:0000256" key="11">
    <source>
        <dbReference type="SAM" id="Coils"/>
    </source>
</evidence>
<dbReference type="EMBL" id="BJWL01000028">
    <property type="protein sequence ID" value="GFZ20360.1"/>
    <property type="molecule type" value="Genomic_DNA"/>
</dbReference>
<evidence type="ECO:0000256" key="13">
    <source>
        <dbReference type="SAM" id="Phobius"/>
    </source>
</evidence>
<dbReference type="CDD" id="cd00043">
    <property type="entry name" value="CYCLIN_SF"/>
    <property type="match status" value="1"/>
</dbReference>
<evidence type="ECO:0000259" key="14">
    <source>
        <dbReference type="PROSITE" id="PS51649"/>
    </source>
</evidence>
<dbReference type="GO" id="GO:0009706">
    <property type="term" value="C:chloroplast inner membrane"/>
    <property type="evidence" value="ECO:0007669"/>
    <property type="project" value="TreeGrafter"/>
</dbReference>
<keyword evidence="5" id="KW-0934">Plastid</keyword>
<reference evidence="15 16" key="1">
    <citation type="submission" date="2019-07" db="EMBL/GenBank/DDBJ databases">
        <title>De Novo Assembly of kiwifruit Actinidia rufa.</title>
        <authorList>
            <person name="Sugita-Konishi S."/>
            <person name="Sato K."/>
            <person name="Mori E."/>
            <person name="Abe Y."/>
            <person name="Kisaki G."/>
            <person name="Hamano K."/>
            <person name="Suezawa K."/>
            <person name="Otani M."/>
            <person name="Fukuda T."/>
            <person name="Manabe T."/>
            <person name="Gomi K."/>
            <person name="Tabuchi M."/>
            <person name="Akimitsu K."/>
            <person name="Kataoka I."/>
        </authorList>
    </citation>
    <scope>NUCLEOTIDE SEQUENCE [LARGE SCALE GENOMIC DNA]</scope>
    <source>
        <strain evidence="16">cv. Fuchu</strain>
    </source>
</reference>
<evidence type="ECO:0000256" key="10">
    <source>
        <dbReference type="PROSITE-ProRule" id="PRU00982"/>
    </source>
</evidence>
<accession>A0A7J0HB80</accession>
<dbReference type="Gene3D" id="3.30.710.10">
    <property type="entry name" value="Potassium Channel Kv1.1, Chain A"/>
    <property type="match status" value="1"/>
</dbReference>
<sequence length="978" mass="107966">MKQLNGFHQIFKKNSKPTPKAALTISDERFECSNPCSFKHFIKALTFCNAGLPSDITITVDGSDFHLHKFPLLSKSGKIAKSIEESQSGHGGTFTMTLEEFPGGPDTFLLAAKFCYGLMEFTARNIIMVYCAADYLEMTDEYGEDNLLTRSESFFHKNVLRNWKDCIMALQSSQPVLKRATELQIISKCLNAVSMMVCTDPSLFGWPMMMYGSLQSPGGSILWNGINTGARIRSSESDWWFEDISYLSIHLFERLIQTMKARGIRPENLAGAIMYYASKYLPGLGRWQGGRSTKTRTVASFSMTPAAVDQRVLLESIVKLLPEKKGKSFCRFVLGLLRVALILGVNDMCQDTLERRIGMQLDFATLDNLLIPSYSDSDTLYNTDCVERIIHHFTTLGPSAASFSPSPFDLETSPSSEPLKKVAKLVDSYIAEVASDVNLKPGKIRALAESLPDSSRSLHDGLYRAFDIFFKAHPWLPEKEKEQLCNILDFQKLSIDACAHASQNERLPLRVILQVLFFEQLQLRTALAGCLHILDAETAPTGPTNIPSDMAGQIIQSDGWVSVVRENQVLKVDMERMRSRVGELEEEFSKMKQEMKRVTKSHNSLSSPHFVTWRMGCNLVTRSSDAQSDVVDSTGPTPRAFNCIGSDSAAKAMITDNGSSGGGDEGNGKFPAGGGGGGGDGEEGDYEDEEFGPAMKFEEVMREAEKRGASLPDDMLEAAKSMGLRRLVLTRYLDLQGSTWPLGFLMRYCGMLRNRMLADPSFLFKVGTEVVIDSCCATFAEVQKRGKDFWAEFELYAADLLVGVVVDIALVGMLAPYTRIGKQSPSSSLFGRINYACGALPSSVFEAERPGCKFSVQQRIATYFYKGILYGSVGFGCGLIGQGIANLIMTAKRSIKKSEEDIPVPPLLKSAALWGFFLAVSSNTRYQIINGLERLVEASPIAKQVPPVAMAFTVGVRFANNIYGGMQFVDWAKLSGVQ</sequence>
<organism evidence="15 16">
    <name type="scientific">Actinidia rufa</name>
    <dbReference type="NCBI Taxonomy" id="165716"/>
    <lineage>
        <taxon>Eukaryota</taxon>
        <taxon>Viridiplantae</taxon>
        <taxon>Streptophyta</taxon>
        <taxon>Embryophyta</taxon>
        <taxon>Tracheophyta</taxon>
        <taxon>Spermatophyta</taxon>
        <taxon>Magnoliopsida</taxon>
        <taxon>eudicotyledons</taxon>
        <taxon>Gunneridae</taxon>
        <taxon>Pentapetalae</taxon>
        <taxon>asterids</taxon>
        <taxon>Ericales</taxon>
        <taxon>Actinidiaceae</taxon>
        <taxon>Actinidia</taxon>
    </lineage>
</organism>
<keyword evidence="16" id="KW-1185">Reference proteome</keyword>
<comment type="pathway">
    <text evidence="2">Protein modification; protein ubiquitination.</text>
</comment>
<dbReference type="OrthoDB" id="624345at2759"/>
<dbReference type="PANTHER" id="PTHR31038">
    <property type="entry name" value="EXPRESSED PROTEIN-RELATED"/>
    <property type="match status" value="1"/>
</dbReference>
<comment type="similarity">
    <text evidence="10">Belongs to the NPH3 family.</text>
</comment>
<comment type="similarity">
    <text evidence="3">Belongs to the RETICULATA family.</text>
</comment>
<dbReference type="Pfam" id="PF03000">
    <property type="entry name" value="NPH3"/>
    <property type="match status" value="1"/>
</dbReference>
<evidence type="ECO:0000256" key="9">
    <source>
        <dbReference type="ARBA" id="ARBA00023136"/>
    </source>
</evidence>
<dbReference type="InterPro" id="IPR021825">
    <property type="entry name" value="RETICULATA-related"/>
</dbReference>
<keyword evidence="6 13" id="KW-0812">Transmembrane</keyword>
<keyword evidence="8 13" id="KW-1133">Transmembrane helix</keyword>
<dbReference type="PANTHER" id="PTHR31038:SF18">
    <property type="entry name" value="PROTEIN RETICULATA-RELATED 1, CHLOROPLASTIC"/>
    <property type="match status" value="1"/>
</dbReference>
<dbReference type="GO" id="GO:0099402">
    <property type="term" value="P:plant organ development"/>
    <property type="evidence" value="ECO:0007669"/>
    <property type="project" value="TreeGrafter"/>
</dbReference>
<dbReference type="Proteomes" id="UP000585474">
    <property type="component" value="Unassembled WGS sequence"/>
</dbReference>
<keyword evidence="9 13" id="KW-0472">Membrane</keyword>
<dbReference type="Pfam" id="PF11891">
    <property type="entry name" value="RETICULATA-like"/>
    <property type="match status" value="1"/>
</dbReference>
<feature type="coiled-coil region" evidence="11">
    <location>
        <begin position="567"/>
        <end position="601"/>
    </location>
</feature>
<protein>
    <submittedName>
        <fullName evidence="15">Phototropic-responsive NPH3 family protein</fullName>
    </submittedName>
</protein>
<evidence type="ECO:0000313" key="16">
    <source>
        <dbReference type="Proteomes" id="UP000585474"/>
    </source>
</evidence>
<keyword evidence="4" id="KW-0150">Chloroplast</keyword>
<keyword evidence="7" id="KW-0809">Transit peptide</keyword>
<dbReference type="InterPro" id="IPR027356">
    <property type="entry name" value="NPH3_dom"/>
</dbReference>
<evidence type="ECO:0000256" key="8">
    <source>
        <dbReference type="ARBA" id="ARBA00022989"/>
    </source>
</evidence>
<evidence type="ECO:0000256" key="1">
    <source>
        <dbReference type="ARBA" id="ARBA00004508"/>
    </source>
</evidence>
<dbReference type="AlphaFoldDB" id="A0A7J0HB80"/>
<keyword evidence="11" id="KW-0175">Coiled coil</keyword>
<feature type="domain" description="NPH3" evidence="14">
    <location>
        <begin position="238"/>
        <end position="522"/>
    </location>
</feature>
<evidence type="ECO:0000256" key="2">
    <source>
        <dbReference type="ARBA" id="ARBA00004906"/>
    </source>
</evidence>
<comment type="caution">
    <text evidence="15">The sequence shown here is derived from an EMBL/GenBank/DDBJ whole genome shotgun (WGS) entry which is preliminary data.</text>
</comment>
<feature type="region of interest" description="Disordered" evidence="12">
    <location>
        <begin position="654"/>
        <end position="688"/>
    </location>
</feature>
<dbReference type="SUPFAM" id="SSF54695">
    <property type="entry name" value="POZ domain"/>
    <property type="match status" value="1"/>
</dbReference>
<evidence type="ECO:0000256" key="6">
    <source>
        <dbReference type="ARBA" id="ARBA00022692"/>
    </source>
</evidence>
<evidence type="ECO:0000313" key="15">
    <source>
        <dbReference type="EMBL" id="GFZ20360.1"/>
    </source>
</evidence>
<dbReference type="InterPro" id="IPR011333">
    <property type="entry name" value="SKP1/BTB/POZ_sf"/>
</dbReference>
<dbReference type="PROSITE" id="PS51649">
    <property type="entry name" value="NPH3"/>
    <property type="match status" value="1"/>
</dbReference>
<evidence type="ECO:0000256" key="4">
    <source>
        <dbReference type="ARBA" id="ARBA00022528"/>
    </source>
</evidence>
<feature type="transmembrane region" description="Helical" evidence="13">
    <location>
        <begin position="867"/>
        <end position="888"/>
    </location>
</feature>
<name>A0A7J0HB80_9ERIC</name>
<feature type="compositionally biased region" description="Gly residues" evidence="12">
    <location>
        <begin position="659"/>
        <end position="679"/>
    </location>
</feature>
<dbReference type="GO" id="GO:0016567">
    <property type="term" value="P:protein ubiquitination"/>
    <property type="evidence" value="ECO:0007669"/>
    <property type="project" value="UniProtKB-UniPathway"/>
</dbReference>
<comment type="subcellular location">
    <subcellularLocation>
        <location evidence="1">Plastid</location>
        <location evidence="1">Chloroplast membrane</location>
        <topology evidence="1">Multi-pass membrane protein</topology>
    </subcellularLocation>
</comment>
<proteinExistence type="inferred from homology"/>